<comment type="caution">
    <text evidence="1">The sequence shown here is derived from an EMBL/GenBank/DDBJ whole genome shotgun (WGS) entry which is preliminary data.</text>
</comment>
<accession>A0AAW2NK77</accession>
<protein>
    <submittedName>
        <fullName evidence="1">Uncharacterized protein</fullName>
    </submittedName>
</protein>
<name>A0AAW2NK77_9LAMI</name>
<reference evidence="1" key="2">
    <citation type="journal article" date="2024" name="Plant">
        <title>Genomic evolution and insights into agronomic trait innovations of Sesamum species.</title>
        <authorList>
            <person name="Miao H."/>
            <person name="Wang L."/>
            <person name="Qu L."/>
            <person name="Liu H."/>
            <person name="Sun Y."/>
            <person name="Le M."/>
            <person name="Wang Q."/>
            <person name="Wei S."/>
            <person name="Zheng Y."/>
            <person name="Lin W."/>
            <person name="Duan Y."/>
            <person name="Cao H."/>
            <person name="Xiong S."/>
            <person name="Wang X."/>
            <person name="Wei L."/>
            <person name="Li C."/>
            <person name="Ma Q."/>
            <person name="Ju M."/>
            <person name="Zhao R."/>
            <person name="Li G."/>
            <person name="Mu C."/>
            <person name="Tian Q."/>
            <person name="Mei H."/>
            <person name="Zhang T."/>
            <person name="Gao T."/>
            <person name="Zhang H."/>
        </authorList>
    </citation>
    <scope>NUCLEOTIDE SEQUENCE</scope>
    <source>
        <strain evidence="1">G01</strain>
    </source>
</reference>
<organism evidence="1">
    <name type="scientific">Sesamum angustifolium</name>
    <dbReference type="NCBI Taxonomy" id="2727405"/>
    <lineage>
        <taxon>Eukaryota</taxon>
        <taxon>Viridiplantae</taxon>
        <taxon>Streptophyta</taxon>
        <taxon>Embryophyta</taxon>
        <taxon>Tracheophyta</taxon>
        <taxon>Spermatophyta</taxon>
        <taxon>Magnoliopsida</taxon>
        <taxon>eudicotyledons</taxon>
        <taxon>Gunneridae</taxon>
        <taxon>Pentapetalae</taxon>
        <taxon>asterids</taxon>
        <taxon>lamiids</taxon>
        <taxon>Lamiales</taxon>
        <taxon>Pedaliaceae</taxon>
        <taxon>Sesamum</taxon>
    </lineage>
</organism>
<reference evidence="1" key="1">
    <citation type="submission" date="2020-06" db="EMBL/GenBank/DDBJ databases">
        <authorList>
            <person name="Li T."/>
            <person name="Hu X."/>
            <person name="Zhang T."/>
            <person name="Song X."/>
            <person name="Zhang H."/>
            <person name="Dai N."/>
            <person name="Sheng W."/>
            <person name="Hou X."/>
            <person name="Wei L."/>
        </authorList>
    </citation>
    <scope>NUCLEOTIDE SEQUENCE</scope>
    <source>
        <strain evidence="1">G01</strain>
        <tissue evidence="1">Leaf</tissue>
    </source>
</reference>
<dbReference type="AlphaFoldDB" id="A0AAW2NK77"/>
<gene>
    <name evidence="1" type="ORF">Sangu_1271100</name>
</gene>
<proteinExistence type="predicted"/>
<evidence type="ECO:0000313" key="1">
    <source>
        <dbReference type="EMBL" id="KAL0343837.1"/>
    </source>
</evidence>
<sequence length="86" mass="9512">MATSPGAGRKGHPPPHLAVFPLCRHGPLKRRSSARQAAMLVAFHAAARHLESRESRAHSRLCRGRSVFQIVVALLFDPAIRHYQTP</sequence>
<dbReference type="EMBL" id="JACGWK010000007">
    <property type="protein sequence ID" value="KAL0343837.1"/>
    <property type="molecule type" value="Genomic_DNA"/>
</dbReference>